<accession>A0A7W8D7S6</accession>
<dbReference type="GO" id="GO:0005886">
    <property type="term" value="C:plasma membrane"/>
    <property type="evidence" value="ECO:0007669"/>
    <property type="project" value="TreeGrafter"/>
</dbReference>
<dbReference type="EC" id="2.7.7.65" evidence="2"/>
<dbReference type="GO" id="GO:0043709">
    <property type="term" value="P:cell adhesion involved in single-species biofilm formation"/>
    <property type="evidence" value="ECO:0007669"/>
    <property type="project" value="TreeGrafter"/>
</dbReference>
<dbReference type="InterPro" id="IPR003018">
    <property type="entry name" value="GAF"/>
</dbReference>
<proteinExistence type="predicted"/>
<dbReference type="NCBIfam" id="TIGR00254">
    <property type="entry name" value="GGDEF"/>
    <property type="match status" value="1"/>
</dbReference>
<comment type="cofactor">
    <cofactor evidence="1">
        <name>Mg(2+)</name>
        <dbReference type="ChEBI" id="CHEBI:18420"/>
    </cofactor>
</comment>
<sequence>MIPPKKPDNEIARLAALHSYDILDTLPEQSYDDLLRIAAGICRTPMGAVTLVDDSRQWFKARLGVAVEETPRDVAFCGHAILVPDEVMVVPDARSDARFHDNPLVSGDPRIRFYAGAPVIAGGEAVGTMCVFDDVPHELSQAEREALQSLARQVSVLLDARRHARILGHHLRERDWYEQQLLQYQAQLEAHNADLAELSRTDALTGLPNRRAFDAALQAATGRTGDAGGLAVALIDIDHFKTINDLHGHPVGDQVLAAVAQVLRASAGSAATVARYGGEEFALLLHVTDAGAAELQAQYVREAVQNLPIGFPVTVSIGLALRRGDATPAALLDRADRALYAAKRGGRNRVELAGE</sequence>
<evidence type="ECO:0000256" key="2">
    <source>
        <dbReference type="ARBA" id="ARBA00012528"/>
    </source>
</evidence>
<dbReference type="InterPro" id="IPR043128">
    <property type="entry name" value="Rev_trsase/Diguanyl_cyclase"/>
</dbReference>
<dbReference type="Gene3D" id="3.30.70.270">
    <property type="match status" value="1"/>
</dbReference>
<dbReference type="InterPro" id="IPR029787">
    <property type="entry name" value="Nucleotide_cyclase"/>
</dbReference>
<dbReference type="SUPFAM" id="SSF55781">
    <property type="entry name" value="GAF domain-like"/>
    <property type="match status" value="1"/>
</dbReference>
<feature type="coiled-coil region" evidence="4">
    <location>
        <begin position="174"/>
        <end position="201"/>
    </location>
</feature>
<reference evidence="6 7" key="1">
    <citation type="submission" date="2020-08" db="EMBL/GenBank/DDBJ databases">
        <title>Genomic Encyclopedia of Type Strains, Phase IV (KMG-IV): sequencing the most valuable type-strain genomes for metagenomic binning, comparative biology and taxonomic classification.</title>
        <authorList>
            <person name="Goeker M."/>
        </authorList>
    </citation>
    <scope>NUCLEOTIDE SEQUENCE [LARGE SCALE GENOMIC DNA]</scope>
    <source>
        <strain evidence="6 7">DSM 24163</strain>
    </source>
</reference>
<comment type="catalytic activity">
    <reaction evidence="3">
        <text>2 GTP = 3',3'-c-di-GMP + 2 diphosphate</text>
        <dbReference type="Rhea" id="RHEA:24898"/>
        <dbReference type="ChEBI" id="CHEBI:33019"/>
        <dbReference type="ChEBI" id="CHEBI:37565"/>
        <dbReference type="ChEBI" id="CHEBI:58805"/>
        <dbReference type="EC" id="2.7.7.65"/>
    </reaction>
</comment>
<feature type="domain" description="GGDEF" evidence="5">
    <location>
        <begin position="228"/>
        <end position="355"/>
    </location>
</feature>
<dbReference type="Pfam" id="PF00990">
    <property type="entry name" value="GGDEF"/>
    <property type="match status" value="1"/>
</dbReference>
<protein>
    <recommendedName>
        <fullName evidence="2">diguanylate cyclase</fullName>
        <ecNumber evidence="2">2.7.7.65</ecNumber>
    </recommendedName>
</protein>
<keyword evidence="4" id="KW-0175">Coiled coil</keyword>
<evidence type="ECO:0000256" key="4">
    <source>
        <dbReference type="SAM" id="Coils"/>
    </source>
</evidence>
<dbReference type="PROSITE" id="PS50887">
    <property type="entry name" value="GGDEF"/>
    <property type="match status" value="1"/>
</dbReference>
<organism evidence="6 7">
    <name type="scientific">Chiayiivirga flava</name>
    <dbReference type="NCBI Taxonomy" id="659595"/>
    <lineage>
        <taxon>Bacteria</taxon>
        <taxon>Pseudomonadati</taxon>
        <taxon>Pseudomonadota</taxon>
        <taxon>Gammaproteobacteria</taxon>
        <taxon>Lysobacterales</taxon>
        <taxon>Lysobacteraceae</taxon>
        <taxon>Chiayiivirga</taxon>
    </lineage>
</organism>
<dbReference type="InterPro" id="IPR000160">
    <property type="entry name" value="GGDEF_dom"/>
</dbReference>
<evidence type="ECO:0000313" key="6">
    <source>
        <dbReference type="EMBL" id="MBB5209531.1"/>
    </source>
</evidence>
<evidence type="ECO:0000256" key="3">
    <source>
        <dbReference type="ARBA" id="ARBA00034247"/>
    </source>
</evidence>
<dbReference type="CDD" id="cd01949">
    <property type="entry name" value="GGDEF"/>
    <property type="match status" value="1"/>
</dbReference>
<dbReference type="RefSeq" id="WP_183962061.1">
    <property type="nucleotide sequence ID" value="NZ_JACHHP010000006.1"/>
</dbReference>
<gene>
    <name evidence="6" type="ORF">HNQ52_003100</name>
</gene>
<dbReference type="SMART" id="SM00065">
    <property type="entry name" value="GAF"/>
    <property type="match status" value="1"/>
</dbReference>
<dbReference type="Gene3D" id="3.30.450.40">
    <property type="match status" value="1"/>
</dbReference>
<dbReference type="SMART" id="SM00267">
    <property type="entry name" value="GGDEF"/>
    <property type="match status" value="1"/>
</dbReference>
<dbReference type="PANTHER" id="PTHR45138:SF9">
    <property type="entry name" value="DIGUANYLATE CYCLASE DGCM-RELATED"/>
    <property type="match status" value="1"/>
</dbReference>
<dbReference type="Proteomes" id="UP000521199">
    <property type="component" value="Unassembled WGS sequence"/>
</dbReference>
<evidence type="ECO:0000256" key="1">
    <source>
        <dbReference type="ARBA" id="ARBA00001946"/>
    </source>
</evidence>
<dbReference type="InterPro" id="IPR050469">
    <property type="entry name" value="Diguanylate_Cyclase"/>
</dbReference>
<dbReference type="InterPro" id="IPR029016">
    <property type="entry name" value="GAF-like_dom_sf"/>
</dbReference>
<evidence type="ECO:0000259" key="5">
    <source>
        <dbReference type="PROSITE" id="PS50887"/>
    </source>
</evidence>
<keyword evidence="7" id="KW-1185">Reference proteome</keyword>
<dbReference type="PANTHER" id="PTHR45138">
    <property type="entry name" value="REGULATORY COMPONENTS OF SENSORY TRANSDUCTION SYSTEM"/>
    <property type="match status" value="1"/>
</dbReference>
<dbReference type="EMBL" id="JACHHP010000006">
    <property type="protein sequence ID" value="MBB5209531.1"/>
    <property type="molecule type" value="Genomic_DNA"/>
</dbReference>
<dbReference type="FunFam" id="3.30.70.270:FF:000001">
    <property type="entry name" value="Diguanylate cyclase domain protein"/>
    <property type="match status" value="1"/>
</dbReference>
<name>A0A7W8D7S6_9GAMM</name>
<evidence type="ECO:0000313" key="7">
    <source>
        <dbReference type="Proteomes" id="UP000521199"/>
    </source>
</evidence>
<dbReference type="GO" id="GO:0052621">
    <property type="term" value="F:diguanylate cyclase activity"/>
    <property type="evidence" value="ECO:0007669"/>
    <property type="project" value="UniProtKB-EC"/>
</dbReference>
<dbReference type="Pfam" id="PF01590">
    <property type="entry name" value="GAF"/>
    <property type="match status" value="1"/>
</dbReference>
<dbReference type="SUPFAM" id="SSF55073">
    <property type="entry name" value="Nucleotide cyclase"/>
    <property type="match status" value="1"/>
</dbReference>
<dbReference type="GO" id="GO:1902201">
    <property type="term" value="P:negative regulation of bacterial-type flagellum-dependent cell motility"/>
    <property type="evidence" value="ECO:0007669"/>
    <property type="project" value="TreeGrafter"/>
</dbReference>
<comment type="caution">
    <text evidence="6">The sequence shown here is derived from an EMBL/GenBank/DDBJ whole genome shotgun (WGS) entry which is preliminary data.</text>
</comment>
<dbReference type="AlphaFoldDB" id="A0A7W8D7S6"/>